<proteinExistence type="predicted"/>
<sequence>MTPISARALMIEQAFVAARTFVGALLLLDRYFLSIPTLQRLAEGHESMHIVTDEASNSLTALLLYTALT</sequence>
<name>A0A919YRH6_9BACL</name>
<dbReference type="AlphaFoldDB" id="A0A919YRH6"/>
<accession>A0A919YRH6</accession>
<dbReference type="EMBL" id="BOSE01000014">
    <property type="protein sequence ID" value="GIP19352.1"/>
    <property type="molecule type" value="Genomic_DNA"/>
</dbReference>
<evidence type="ECO:0008006" key="3">
    <source>
        <dbReference type="Google" id="ProtNLM"/>
    </source>
</evidence>
<evidence type="ECO:0000313" key="2">
    <source>
        <dbReference type="Proteomes" id="UP000683139"/>
    </source>
</evidence>
<dbReference type="RefSeq" id="WP_213520001.1">
    <property type="nucleotide sequence ID" value="NZ_BOSE01000014.1"/>
</dbReference>
<comment type="caution">
    <text evidence="1">The sequence shown here is derived from an EMBL/GenBank/DDBJ whole genome shotgun (WGS) entry which is preliminary data.</text>
</comment>
<keyword evidence="2" id="KW-1185">Reference proteome</keyword>
<reference evidence="1" key="1">
    <citation type="submission" date="2021-03" db="EMBL/GenBank/DDBJ databases">
        <title>Antimicrobial resistance genes in bacteria isolated from Japanese honey, and their potential for conferring macrolide and lincosamide resistance in the American foulbrood pathogen Paenibacillus larvae.</title>
        <authorList>
            <person name="Okamoto M."/>
            <person name="Kumagai M."/>
            <person name="Kanamori H."/>
            <person name="Takamatsu D."/>
        </authorList>
    </citation>
    <scope>NUCLEOTIDE SEQUENCE</scope>
    <source>
        <strain evidence="1">J40TS1</strain>
    </source>
</reference>
<protein>
    <recommendedName>
        <fullName evidence="3">Transposase IS701-like DDE domain-containing protein</fullName>
    </recommendedName>
</protein>
<dbReference type="Proteomes" id="UP000683139">
    <property type="component" value="Unassembled WGS sequence"/>
</dbReference>
<organism evidence="1 2">
    <name type="scientific">Paenibacillus montaniterrae</name>
    <dbReference type="NCBI Taxonomy" id="429341"/>
    <lineage>
        <taxon>Bacteria</taxon>
        <taxon>Bacillati</taxon>
        <taxon>Bacillota</taxon>
        <taxon>Bacilli</taxon>
        <taxon>Bacillales</taxon>
        <taxon>Paenibacillaceae</taxon>
        <taxon>Paenibacillus</taxon>
    </lineage>
</organism>
<gene>
    <name evidence="1" type="ORF">J40TS1_49940</name>
</gene>
<evidence type="ECO:0000313" key="1">
    <source>
        <dbReference type="EMBL" id="GIP19352.1"/>
    </source>
</evidence>